<sequence>MYMQPTTLDLPRRKSGTIMDSIAKITGIVKFDLHAESEAGKTNLVVGGNVRGIFNLGAGRFGSEAIFVPRQPGMNTEEDDGYLILFVHDENTGKSSVNVIDARTVSANPVAVVELPPQGSLRIPRLVCDRGLHGPALEIISVKCLLFEGYDALNRNNFKNKQRSEYCQANCKRFKVTGKLKFGE</sequence>
<accession>A0AA88WN04</accession>
<evidence type="ECO:0000313" key="9">
    <source>
        <dbReference type="EMBL" id="KAK3030776.1"/>
    </source>
</evidence>
<evidence type="ECO:0000256" key="5">
    <source>
        <dbReference type="ARBA" id="ARBA00023002"/>
    </source>
</evidence>
<comment type="caution">
    <text evidence="9">The sequence shown here is derived from an EMBL/GenBank/DDBJ whole genome shotgun (WGS) entry which is preliminary data.</text>
</comment>
<evidence type="ECO:0000256" key="2">
    <source>
        <dbReference type="ARBA" id="ARBA00006787"/>
    </source>
</evidence>
<evidence type="ECO:0000256" key="4">
    <source>
        <dbReference type="ARBA" id="ARBA00022964"/>
    </source>
</evidence>
<comment type="cofactor">
    <cofactor evidence="1">
        <name>Fe(2+)</name>
        <dbReference type="ChEBI" id="CHEBI:29033"/>
    </cofactor>
</comment>
<dbReference type="EC" id="1.14.99.n4" evidence="7"/>
<dbReference type="GO" id="GO:0016121">
    <property type="term" value="P:carotene catabolic process"/>
    <property type="evidence" value="ECO:0007669"/>
    <property type="project" value="TreeGrafter"/>
</dbReference>
<keyword evidence="5" id="KW-0560">Oxidoreductase</keyword>
<organism evidence="9 10">
    <name type="scientific">Escallonia herrerae</name>
    <dbReference type="NCBI Taxonomy" id="1293975"/>
    <lineage>
        <taxon>Eukaryota</taxon>
        <taxon>Viridiplantae</taxon>
        <taxon>Streptophyta</taxon>
        <taxon>Embryophyta</taxon>
        <taxon>Tracheophyta</taxon>
        <taxon>Spermatophyta</taxon>
        <taxon>Magnoliopsida</taxon>
        <taxon>eudicotyledons</taxon>
        <taxon>Gunneridae</taxon>
        <taxon>Pentapetalae</taxon>
        <taxon>asterids</taxon>
        <taxon>campanulids</taxon>
        <taxon>Escalloniales</taxon>
        <taxon>Escalloniaceae</taxon>
        <taxon>Escallonia</taxon>
    </lineage>
</organism>
<evidence type="ECO:0000256" key="3">
    <source>
        <dbReference type="ARBA" id="ARBA00022723"/>
    </source>
</evidence>
<keyword evidence="6" id="KW-0408">Iron</keyword>
<dbReference type="GO" id="GO:0046872">
    <property type="term" value="F:metal ion binding"/>
    <property type="evidence" value="ECO:0007669"/>
    <property type="project" value="UniProtKB-KW"/>
</dbReference>
<keyword evidence="4" id="KW-0223">Dioxygenase</keyword>
<keyword evidence="3" id="KW-0479">Metal-binding</keyword>
<protein>
    <recommendedName>
        <fullName evidence="7">carotenoid 9,10-dioxygenase</fullName>
        <ecNumber evidence="7">1.14.99.n4</ecNumber>
    </recommendedName>
</protein>
<comment type="catalytic activity">
    <reaction evidence="8">
        <text>all-trans-zeaxanthin + 2 O2 = 4,9-dimethyldodeca-2,4,6,8,10-pentaenedial + 2 (3R)-hydroxy-beta-ionone</text>
        <dbReference type="Rhea" id="RHEA:26393"/>
        <dbReference type="ChEBI" id="CHEBI:15379"/>
        <dbReference type="ChEBI" id="CHEBI:27547"/>
        <dbReference type="ChEBI" id="CHEBI:53171"/>
        <dbReference type="ChEBI" id="CHEBI:53173"/>
        <dbReference type="EC" id="1.14.99.n4"/>
    </reaction>
</comment>
<dbReference type="Proteomes" id="UP001188597">
    <property type="component" value="Unassembled WGS sequence"/>
</dbReference>
<evidence type="ECO:0000256" key="7">
    <source>
        <dbReference type="ARBA" id="ARBA00039084"/>
    </source>
</evidence>
<dbReference type="AlphaFoldDB" id="A0AA88WN04"/>
<dbReference type="PANTHER" id="PTHR10543">
    <property type="entry name" value="BETA-CAROTENE DIOXYGENASE"/>
    <property type="match status" value="1"/>
</dbReference>
<evidence type="ECO:0000256" key="8">
    <source>
        <dbReference type="ARBA" id="ARBA00048709"/>
    </source>
</evidence>
<name>A0AA88WN04_9ASTE</name>
<dbReference type="PANTHER" id="PTHR10543:SF89">
    <property type="entry name" value="CAROTENOID 9,10(9',10')-CLEAVAGE DIOXYGENASE 1"/>
    <property type="match status" value="1"/>
</dbReference>
<comment type="similarity">
    <text evidence="2">Belongs to the carotenoid oxygenase family.</text>
</comment>
<dbReference type="GO" id="GO:0010436">
    <property type="term" value="F:carotenoid dioxygenase activity"/>
    <property type="evidence" value="ECO:0007669"/>
    <property type="project" value="TreeGrafter"/>
</dbReference>
<dbReference type="EMBL" id="JAVXUP010000328">
    <property type="protein sequence ID" value="KAK3030776.1"/>
    <property type="molecule type" value="Genomic_DNA"/>
</dbReference>
<dbReference type="Pfam" id="PF03055">
    <property type="entry name" value="RPE65"/>
    <property type="match status" value="1"/>
</dbReference>
<evidence type="ECO:0000313" key="10">
    <source>
        <dbReference type="Proteomes" id="UP001188597"/>
    </source>
</evidence>
<gene>
    <name evidence="9" type="ORF">RJ639_035441</name>
</gene>
<dbReference type="GO" id="GO:0009570">
    <property type="term" value="C:chloroplast stroma"/>
    <property type="evidence" value="ECO:0007669"/>
    <property type="project" value="TreeGrafter"/>
</dbReference>
<evidence type="ECO:0000256" key="1">
    <source>
        <dbReference type="ARBA" id="ARBA00001954"/>
    </source>
</evidence>
<evidence type="ECO:0000256" key="6">
    <source>
        <dbReference type="ARBA" id="ARBA00023004"/>
    </source>
</evidence>
<reference evidence="9" key="1">
    <citation type="submission" date="2022-12" db="EMBL/GenBank/DDBJ databases">
        <title>Draft genome assemblies for two species of Escallonia (Escalloniales).</title>
        <authorList>
            <person name="Chanderbali A."/>
            <person name="Dervinis C."/>
            <person name="Anghel I."/>
            <person name="Soltis D."/>
            <person name="Soltis P."/>
            <person name="Zapata F."/>
        </authorList>
    </citation>
    <scope>NUCLEOTIDE SEQUENCE</scope>
    <source>
        <strain evidence="9">UCBG64.0493</strain>
        <tissue evidence="9">Leaf</tissue>
    </source>
</reference>
<dbReference type="InterPro" id="IPR004294">
    <property type="entry name" value="Carotenoid_Oase"/>
</dbReference>
<proteinExistence type="inferred from homology"/>
<keyword evidence="10" id="KW-1185">Reference proteome</keyword>